<protein>
    <recommendedName>
        <fullName evidence="5">CENP-V/GFA domain-containing protein</fullName>
    </recommendedName>
</protein>
<keyword evidence="3" id="KW-0862">Zinc</keyword>
<dbReference type="Proteomes" id="UP001162834">
    <property type="component" value="Chromosome"/>
</dbReference>
<dbReference type="GO" id="GO:0046872">
    <property type="term" value="F:metal ion binding"/>
    <property type="evidence" value="ECO:0007669"/>
    <property type="project" value="UniProtKB-KW"/>
</dbReference>
<dbReference type="EMBL" id="CP087164">
    <property type="protein sequence ID" value="UGS37733.1"/>
    <property type="molecule type" value="Genomic_DNA"/>
</dbReference>
<dbReference type="AlphaFoldDB" id="A0A9E6Y144"/>
<reference evidence="6" key="1">
    <citation type="journal article" date="2022" name="Int. J. Syst. Evol. Microbiol.">
        <title>Pseudomonas aegrilactucae sp. nov. and Pseudomonas morbosilactucae sp. nov., pathogens causing bacterial rot of lettuce in Japan.</title>
        <authorList>
            <person name="Sawada H."/>
            <person name="Fujikawa T."/>
            <person name="Satou M."/>
        </authorList>
    </citation>
    <scope>NUCLEOTIDE SEQUENCE</scope>
    <source>
        <strain evidence="6">0166_1</strain>
    </source>
</reference>
<dbReference type="InterPro" id="IPR011057">
    <property type="entry name" value="Mss4-like_sf"/>
</dbReference>
<dbReference type="Gene3D" id="3.90.1590.10">
    <property type="entry name" value="glutathione-dependent formaldehyde- activating enzyme (gfa)"/>
    <property type="match status" value="1"/>
</dbReference>
<feature type="domain" description="CENP-V/GFA" evidence="5">
    <location>
        <begin position="12"/>
        <end position="124"/>
    </location>
</feature>
<evidence type="ECO:0000313" key="6">
    <source>
        <dbReference type="EMBL" id="UGS37733.1"/>
    </source>
</evidence>
<evidence type="ECO:0000256" key="1">
    <source>
        <dbReference type="ARBA" id="ARBA00005495"/>
    </source>
</evidence>
<dbReference type="Pfam" id="PF04828">
    <property type="entry name" value="GFA"/>
    <property type="match status" value="1"/>
</dbReference>
<dbReference type="KEGG" id="sbae:DSM104329_04154"/>
<evidence type="ECO:0000313" key="7">
    <source>
        <dbReference type="Proteomes" id="UP001162834"/>
    </source>
</evidence>
<gene>
    <name evidence="6" type="ORF">DSM104329_04154</name>
</gene>
<sequence length="150" mass="15718">MSATDASDDIRATGGCLCGAVRYAVRGPLREVVVCHCGRCRRTHGDAAGYANCAAADLELLEDDGLRWFAQEGRERGFCRTCGASLFWRVAAGATLSIAAGTIDAPTGLRTVAHIFLDSRGDYESTPVEGEHFGAGLPDGWAAPVSRGVG</sequence>
<dbReference type="RefSeq" id="WP_259311778.1">
    <property type="nucleotide sequence ID" value="NZ_CP087164.1"/>
</dbReference>
<evidence type="ECO:0000256" key="4">
    <source>
        <dbReference type="ARBA" id="ARBA00023239"/>
    </source>
</evidence>
<keyword evidence="4" id="KW-0456">Lyase</keyword>
<accession>A0A9E6Y144</accession>
<dbReference type="PROSITE" id="PS51891">
    <property type="entry name" value="CENP_V_GFA"/>
    <property type="match status" value="1"/>
</dbReference>
<keyword evidence="7" id="KW-1185">Reference proteome</keyword>
<name>A0A9E6Y144_9ACTN</name>
<evidence type="ECO:0000256" key="3">
    <source>
        <dbReference type="ARBA" id="ARBA00022833"/>
    </source>
</evidence>
<organism evidence="6 7">
    <name type="scientific">Capillimicrobium parvum</name>
    <dbReference type="NCBI Taxonomy" id="2884022"/>
    <lineage>
        <taxon>Bacteria</taxon>
        <taxon>Bacillati</taxon>
        <taxon>Actinomycetota</taxon>
        <taxon>Thermoleophilia</taxon>
        <taxon>Solirubrobacterales</taxon>
        <taxon>Capillimicrobiaceae</taxon>
        <taxon>Capillimicrobium</taxon>
    </lineage>
</organism>
<evidence type="ECO:0000259" key="5">
    <source>
        <dbReference type="PROSITE" id="PS51891"/>
    </source>
</evidence>
<comment type="similarity">
    <text evidence="1">Belongs to the Gfa family.</text>
</comment>
<proteinExistence type="inferred from homology"/>
<dbReference type="SUPFAM" id="SSF51316">
    <property type="entry name" value="Mss4-like"/>
    <property type="match status" value="1"/>
</dbReference>
<dbReference type="PANTHER" id="PTHR33337">
    <property type="entry name" value="GFA DOMAIN-CONTAINING PROTEIN"/>
    <property type="match status" value="1"/>
</dbReference>
<dbReference type="InterPro" id="IPR006913">
    <property type="entry name" value="CENP-V/GFA"/>
</dbReference>
<dbReference type="GO" id="GO:0016846">
    <property type="term" value="F:carbon-sulfur lyase activity"/>
    <property type="evidence" value="ECO:0007669"/>
    <property type="project" value="InterPro"/>
</dbReference>
<keyword evidence="2" id="KW-0479">Metal-binding</keyword>
<evidence type="ECO:0000256" key="2">
    <source>
        <dbReference type="ARBA" id="ARBA00022723"/>
    </source>
</evidence>
<dbReference type="PANTHER" id="PTHR33337:SF40">
    <property type="entry name" value="CENP-V_GFA DOMAIN-CONTAINING PROTEIN-RELATED"/>
    <property type="match status" value="1"/>
</dbReference>